<dbReference type="AlphaFoldDB" id="A0A0M3IJA4"/>
<dbReference type="WBParaSite" id="ALUE_0001870801-mRNA-1">
    <property type="protein sequence ID" value="ALUE_0001870801-mRNA-1"/>
    <property type="gene ID" value="ALUE_0001870801"/>
</dbReference>
<dbReference type="Proteomes" id="UP000036681">
    <property type="component" value="Unplaced"/>
</dbReference>
<name>A0A0M3IJA4_ASCLU</name>
<keyword evidence="1" id="KW-1185">Reference proteome</keyword>
<protein>
    <submittedName>
        <fullName evidence="2">Secreted protein</fullName>
    </submittedName>
</protein>
<reference evidence="2" key="1">
    <citation type="submission" date="2017-02" db="UniProtKB">
        <authorList>
            <consortium name="WormBaseParasite"/>
        </authorList>
    </citation>
    <scope>IDENTIFICATION</scope>
</reference>
<evidence type="ECO:0000313" key="1">
    <source>
        <dbReference type="Proteomes" id="UP000036681"/>
    </source>
</evidence>
<evidence type="ECO:0000313" key="2">
    <source>
        <dbReference type="WBParaSite" id="ALUE_0001870801-mRNA-1"/>
    </source>
</evidence>
<accession>A0A0M3IJA4</accession>
<proteinExistence type="predicted"/>
<sequence length="44" mass="4895">MSSLVIVPFFFCVGNIGSLTHTDDFSMGKGKARWGRATMWEVTI</sequence>
<organism evidence="1 2">
    <name type="scientific">Ascaris lumbricoides</name>
    <name type="common">Giant roundworm</name>
    <dbReference type="NCBI Taxonomy" id="6252"/>
    <lineage>
        <taxon>Eukaryota</taxon>
        <taxon>Metazoa</taxon>
        <taxon>Ecdysozoa</taxon>
        <taxon>Nematoda</taxon>
        <taxon>Chromadorea</taxon>
        <taxon>Rhabditida</taxon>
        <taxon>Spirurina</taxon>
        <taxon>Ascaridomorpha</taxon>
        <taxon>Ascaridoidea</taxon>
        <taxon>Ascarididae</taxon>
        <taxon>Ascaris</taxon>
    </lineage>
</organism>